<dbReference type="EMBL" id="CWQY01000050">
    <property type="protein sequence ID" value="CSD32533.1"/>
    <property type="molecule type" value="Genomic_DNA"/>
</dbReference>
<dbReference type="Proteomes" id="UP000044806">
    <property type="component" value="Unassembled WGS sequence"/>
</dbReference>
<reference evidence="3 4" key="1">
    <citation type="submission" date="2015-07" db="EMBL/GenBank/DDBJ databases">
        <authorList>
            <consortium name="Pathogen Informatics"/>
        </authorList>
    </citation>
    <scope>NUCLEOTIDE SEQUENCE [LARGE SCALE GENOMIC DNA]</scope>
    <source>
        <strain evidence="2 3">A316</strain>
        <strain evidence="1 4">A51</strain>
    </source>
</reference>
<dbReference type="AlphaFoldDB" id="A0A656ASU0"/>
<sequence length="66" mass="7514">MPRAQMKRHKLHHLTISADHAVRRHAHLGDYLKKRMLIGIQLAQKKLLNVRAAKLAGGQADVVHHK</sequence>
<dbReference type="EMBL" id="CWOW01000006">
    <property type="protein sequence ID" value="CSA39162.1"/>
    <property type="molecule type" value="Genomic_DNA"/>
</dbReference>
<proteinExistence type="predicted"/>
<evidence type="ECO:0000313" key="2">
    <source>
        <dbReference type="EMBL" id="CSD32533.1"/>
    </source>
</evidence>
<evidence type="ECO:0000313" key="3">
    <source>
        <dbReference type="Proteomes" id="UP000041770"/>
    </source>
</evidence>
<organism evidence="2 3">
    <name type="scientific">Vibrio cholerae</name>
    <dbReference type="NCBI Taxonomy" id="666"/>
    <lineage>
        <taxon>Bacteria</taxon>
        <taxon>Pseudomonadati</taxon>
        <taxon>Pseudomonadota</taxon>
        <taxon>Gammaproteobacteria</taxon>
        <taxon>Vibrionales</taxon>
        <taxon>Vibrionaceae</taxon>
        <taxon>Vibrio</taxon>
    </lineage>
</organism>
<name>A0A656ASU0_VIBCL</name>
<protein>
    <submittedName>
        <fullName evidence="2">Uncharacterized protein</fullName>
    </submittedName>
</protein>
<evidence type="ECO:0000313" key="1">
    <source>
        <dbReference type="EMBL" id="CSA39162.1"/>
    </source>
</evidence>
<gene>
    <name evidence="1" type="ORF">ERS013165_01468</name>
    <name evidence="2" type="ORF">ERS013200_03890</name>
</gene>
<evidence type="ECO:0000313" key="4">
    <source>
        <dbReference type="Proteomes" id="UP000044806"/>
    </source>
</evidence>
<dbReference type="Proteomes" id="UP000041770">
    <property type="component" value="Unassembled WGS sequence"/>
</dbReference>
<accession>A0A656ASU0</accession>